<dbReference type="Proteomes" id="UP000663832">
    <property type="component" value="Unassembled WGS sequence"/>
</dbReference>
<dbReference type="PANTHER" id="PTHR45527:SF14">
    <property type="entry name" value="PLIPASTATIN SYNTHASE SUBUNIT B"/>
    <property type="match status" value="1"/>
</dbReference>
<dbReference type="GO" id="GO:0003824">
    <property type="term" value="F:catalytic activity"/>
    <property type="evidence" value="ECO:0007669"/>
    <property type="project" value="InterPro"/>
</dbReference>
<evidence type="ECO:0008006" key="6">
    <source>
        <dbReference type="Google" id="ProtNLM"/>
    </source>
</evidence>
<gene>
    <name evidence="3" type="ORF">BJG266_LOCUS37777</name>
    <name evidence="4" type="ORF">QVE165_LOCUS54648</name>
</gene>
<dbReference type="Gene3D" id="3.30.559.30">
    <property type="entry name" value="Nonribosomal peptide synthetase, condensation domain"/>
    <property type="match status" value="1"/>
</dbReference>
<accession>A0A816BY16</accession>
<reference evidence="4" key="1">
    <citation type="submission" date="2021-02" db="EMBL/GenBank/DDBJ databases">
        <authorList>
            <person name="Nowell W R."/>
        </authorList>
    </citation>
    <scope>NUCLEOTIDE SEQUENCE</scope>
</reference>
<dbReference type="AlphaFoldDB" id="A0A816BY16"/>
<dbReference type="InterPro" id="IPR036736">
    <property type="entry name" value="ACP-like_sf"/>
</dbReference>
<comment type="caution">
    <text evidence="4">The sequence shown here is derived from an EMBL/GenBank/DDBJ whole genome shotgun (WGS) entry which is preliminary data.</text>
</comment>
<evidence type="ECO:0000259" key="1">
    <source>
        <dbReference type="Pfam" id="PF00550"/>
    </source>
</evidence>
<evidence type="ECO:0000313" key="5">
    <source>
        <dbReference type="Proteomes" id="UP000663832"/>
    </source>
</evidence>
<dbReference type="SUPFAM" id="SSF52777">
    <property type="entry name" value="CoA-dependent acyltransferases"/>
    <property type="match status" value="2"/>
</dbReference>
<evidence type="ECO:0000313" key="4">
    <source>
        <dbReference type="EMBL" id="CAF1614893.1"/>
    </source>
</evidence>
<dbReference type="EMBL" id="CAJNOI010001313">
    <property type="protein sequence ID" value="CAF1403247.1"/>
    <property type="molecule type" value="Genomic_DNA"/>
</dbReference>
<sequence length="652" mass="75250">MQLYHQYKTTFHLETKSLSISNLFQFTTIIDHAKFIQQAINTEQHFEDCWSSLHLTQARASFAQERIFLDEQVRFSFKESNTTYLVPIIYRLSSISKTVSIVRLHRALQEVVKKHSILRTALYLDTNGALVQHCLDINDTHEYLGFTVINHYGNDEFQKQIPIIMNEPKLIDLAKGRVIHCHILRYDRNAQLSSQNDDLLCVGDLILLNLHHASFDAWSVSIFFHDLTLAYESDSSLSTDDNVLRYIDYSVHERQMDMTQSREFWHSQLKEYDIKHLLSLPVDRYRLHTERRSAAPFIDELNFNNDTSTSFLNYASSHSITPYQLALTTFYVFLFKLTNCQSDLCISSFYANRHRTELQNMIGMFVATLPYRIQLDPRWSFDELAEHVREKCSSIFEHSHYPLQQILADSNLNHSNAPFLKTLFHLHTVVPEEVLWTVDGASLEPVSSSVFLDAQFDLELVFGYNPTPDENRLSCGFLCLPDAFDETTFNAITRRFRLFYSQLFTTNLSKDLTDKFHISIKNLSVLLPEEADEIQGIVFCRLLNIGSEAQAFHAQTSIALGLLPLTPLEEHLRCIFGEAFGNESPNINMSFEQMGGTSINVLWACSLIRRQIEIKIEPTLLFANPSVRQLACAIKPWLNIRNELSITSKTLD</sequence>
<dbReference type="GO" id="GO:0031177">
    <property type="term" value="F:phosphopantetheine binding"/>
    <property type="evidence" value="ECO:0007669"/>
    <property type="project" value="TreeGrafter"/>
</dbReference>
<proteinExistence type="predicted"/>
<organism evidence="4 5">
    <name type="scientific">Adineta steineri</name>
    <dbReference type="NCBI Taxonomy" id="433720"/>
    <lineage>
        <taxon>Eukaryota</taxon>
        <taxon>Metazoa</taxon>
        <taxon>Spiralia</taxon>
        <taxon>Gnathifera</taxon>
        <taxon>Rotifera</taxon>
        <taxon>Eurotatoria</taxon>
        <taxon>Bdelloidea</taxon>
        <taxon>Adinetida</taxon>
        <taxon>Adinetidae</taxon>
        <taxon>Adineta</taxon>
    </lineage>
</organism>
<dbReference type="InterPro" id="IPR001242">
    <property type="entry name" value="Condensation_dom"/>
</dbReference>
<dbReference type="Pfam" id="PF00550">
    <property type="entry name" value="PP-binding"/>
    <property type="match status" value="1"/>
</dbReference>
<dbReference type="Pfam" id="PF00668">
    <property type="entry name" value="Condensation"/>
    <property type="match status" value="1"/>
</dbReference>
<dbReference type="InterPro" id="IPR009081">
    <property type="entry name" value="PP-bd_ACP"/>
</dbReference>
<protein>
    <recommendedName>
        <fullName evidence="6">Carrier domain-containing protein</fullName>
    </recommendedName>
</protein>
<dbReference type="PANTHER" id="PTHR45527">
    <property type="entry name" value="NONRIBOSOMAL PEPTIDE SYNTHETASE"/>
    <property type="match status" value="1"/>
</dbReference>
<evidence type="ECO:0000259" key="2">
    <source>
        <dbReference type="Pfam" id="PF00668"/>
    </source>
</evidence>
<feature type="domain" description="Condensation" evidence="2">
    <location>
        <begin position="59"/>
        <end position="504"/>
    </location>
</feature>
<name>A0A816BY16_9BILA</name>
<dbReference type="SUPFAM" id="SSF47336">
    <property type="entry name" value="ACP-like"/>
    <property type="match status" value="1"/>
</dbReference>
<dbReference type="GO" id="GO:0043041">
    <property type="term" value="P:amino acid activation for nonribosomal peptide biosynthetic process"/>
    <property type="evidence" value="ECO:0007669"/>
    <property type="project" value="TreeGrafter"/>
</dbReference>
<dbReference type="Gene3D" id="1.10.1200.10">
    <property type="entry name" value="ACP-like"/>
    <property type="match status" value="1"/>
</dbReference>
<dbReference type="GO" id="GO:0044550">
    <property type="term" value="P:secondary metabolite biosynthetic process"/>
    <property type="evidence" value="ECO:0007669"/>
    <property type="project" value="TreeGrafter"/>
</dbReference>
<dbReference type="EMBL" id="CAJNOM010001636">
    <property type="protein sequence ID" value="CAF1614893.1"/>
    <property type="molecule type" value="Genomic_DNA"/>
</dbReference>
<dbReference type="GO" id="GO:0005829">
    <property type="term" value="C:cytosol"/>
    <property type="evidence" value="ECO:0007669"/>
    <property type="project" value="TreeGrafter"/>
</dbReference>
<keyword evidence="5" id="KW-1185">Reference proteome</keyword>
<dbReference type="Proteomes" id="UP000663877">
    <property type="component" value="Unassembled WGS sequence"/>
</dbReference>
<dbReference type="Gene3D" id="3.30.559.10">
    <property type="entry name" value="Chloramphenicol acetyltransferase-like domain"/>
    <property type="match status" value="1"/>
</dbReference>
<dbReference type="OrthoDB" id="5598541at2759"/>
<evidence type="ECO:0000313" key="3">
    <source>
        <dbReference type="EMBL" id="CAF1403247.1"/>
    </source>
</evidence>
<dbReference type="InterPro" id="IPR023213">
    <property type="entry name" value="CAT-like_dom_sf"/>
</dbReference>
<feature type="domain" description="Carrier" evidence="1">
    <location>
        <begin position="572"/>
        <end position="631"/>
    </location>
</feature>